<organism evidence="1 2">
    <name type="scientific">Pseudolycoriella hygida</name>
    <dbReference type="NCBI Taxonomy" id="35572"/>
    <lineage>
        <taxon>Eukaryota</taxon>
        <taxon>Metazoa</taxon>
        <taxon>Ecdysozoa</taxon>
        <taxon>Arthropoda</taxon>
        <taxon>Hexapoda</taxon>
        <taxon>Insecta</taxon>
        <taxon>Pterygota</taxon>
        <taxon>Neoptera</taxon>
        <taxon>Endopterygota</taxon>
        <taxon>Diptera</taxon>
        <taxon>Nematocera</taxon>
        <taxon>Sciaroidea</taxon>
        <taxon>Sciaridae</taxon>
        <taxon>Pseudolycoriella</taxon>
    </lineage>
</organism>
<dbReference type="Gene3D" id="2.40.128.20">
    <property type="match status" value="1"/>
</dbReference>
<proteinExistence type="predicted"/>
<sequence length="114" mass="13487">MVNLATQKPKILDSKMHFDREFIGQYTYDLVLDNIVPEYIKILGTDYRNFAVEWSCVDLGPNQCKTYVYVLTEKPIPDKWVVDRCNRILEKHNIDLRPARFVIQDDRCFATKDN</sequence>
<gene>
    <name evidence="1" type="ORF">Bhyg_04021</name>
</gene>
<protein>
    <submittedName>
        <fullName evidence="1">Uncharacterized protein</fullName>
    </submittedName>
</protein>
<name>A0A9Q0S9X0_9DIPT</name>
<accession>A0A9Q0S9X0</accession>
<dbReference type="OrthoDB" id="565904at2759"/>
<dbReference type="AlphaFoldDB" id="A0A9Q0S9X0"/>
<keyword evidence="2" id="KW-1185">Reference proteome</keyword>
<dbReference type="EMBL" id="WJQU01000001">
    <property type="protein sequence ID" value="KAJ6648790.1"/>
    <property type="molecule type" value="Genomic_DNA"/>
</dbReference>
<dbReference type="InterPro" id="IPR012674">
    <property type="entry name" value="Calycin"/>
</dbReference>
<dbReference type="SUPFAM" id="SSF50814">
    <property type="entry name" value="Lipocalins"/>
    <property type="match status" value="1"/>
</dbReference>
<evidence type="ECO:0000313" key="2">
    <source>
        <dbReference type="Proteomes" id="UP001151699"/>
    </source>
</evidence>
<reference evidence="1" key="1">
    <citation type="submission" date="2022-07" db="EMBL/GenBank/DDBJ databases">
        <authorList>
            <person name="Trinca V."/>
            <person name="Uliana J.V.C."/>
            <person name="Torres T.T."/>
            <person name="Ward R.J."/>
            <person name="Monesi N."/>
        </authorList>
    </citation>
    <scope>NUCLEOTIDE SEQUENCE</scope>
    <source>
        <strain evidence="1">HSMRA1968</strain>
        <tissue evidence="1">Whole embryos</tissue>
    </source>
</reference>
<dbReference type="Proteomes" id="UP001151699">
    <property type="component" value="Chromosome A"/>
</dbReference>
<comment type="caution">
    <text evidence="1">The sequence shown here is derived from an EMBL/GenBank/DDBJ whole genome shotgun (WGS) entry which is preliminary data.</text>
</comment>
<evidence type="ECO:0000313" key="1">
    <source>
        <dbReference type="EMBL" id="KAJ6648790.1"/>
    </source>
</evidence>